<dbReference type="InterPro" id="IPR027054">
    <property type="entry name" value="ALG2"/>
</dbReference>
<gene>
    <name evidence="18" type="ORF">BN980_GECA32s00076g</name>
</gene>
<dbReference type="GO" id="GO:0102704">
    <property type="term" value="F:GDP-Man:Man(2)GlcNAc(2)-PP-Dol alpha-1,6-mannosyltransferase activity"/>
    <property type="evidence" value="ECO:0007669"/>
    <property type="project" value="UniProtKB-UniRule"/>
</dbReference>
<dbReference type="OrthoDB" id="448893at2759"/>
<proteinExistence type="inferred from homology"/>
<keyword evidence="8 15" id="KW-0808">Transferase</keyword>
<feature type="transmembrane region" description="Helical" evidence="15">
    <location>
        <begin position="440"/>
        <end position="459"/>
    </location>
</feature>
<evidence type="ECO:0000256" key="1">
    <source>
        <dbReference type="ARBA" id="ARBA00003142"/>
    </source>
</evidence>
<evidence type="ECO:0000256" key="9">
    <source>
        <dbReference type="ARBA" id="ARBA00022692"/>
    </source>
</evidence>
<dbReference type="InterPro" id="IPR028098">
    <property type="entry name" value="Glyco_trans_4-like_N"/>
</dbReference>
<reference evidence="18" key="1">
    <citation type="submission" date="2014-03" db="EMBL/GenBank/DDBJ databases">
        <authorList>
            <person name="Casaregola S."/>
        </authorList>
    </citation>
    <scope>NUCLEOTIDE SEQUENCE [LARGE SCALE GENOMIC DNA]</scope>
    <source>
        <strain evidence="18">CLIB 918</strain>
    </source>
</reference>
<name>A0A0J9XLB6_GEOCN</name>
<evidence type="ECO:0000256" key="13">
    <source>
        <dbReference type="ARBA" id="ARBA00045103"/>
    </source>
</evidence>
<dbReference type="PANTHER" id="PTHR45918:SF1">
    <property type="entry name" value="ALPHA-1,3_1,6-MANNOSYLTRANSFERASE ALG2"/>
    <property type="match status" value="1"/>
</dbReference>
<keyword evidence="12 15" id="KW-0472">Membrane</keyword>
<dbReference type="Gene3D" id="3.40.50.2000">
    <property type="entry name" value="Glycogen Phosphorylase B"/>
    <property type="match status" value="2"/>
</dbReference>
<evidence type="ECO:0000256" key="4">
    <source>
        <dbReference type="ARBA" id="ARBA00011969"/>
    </source>
</evidence>
<keyword evidence="11 15" id="KW-1133">Transmembrane helix</keyword>
<dbReference type="EMBL" id="CCBN010000028">
    <property type="protein sequence ID" value="CDO57944.1"/>
    <property type="molecule type" value="Genomic_DNA"/>
</dbReference>
<evidence type="ECO:0000256" key="2">
    <source>
        <dbReference type="ARBA" id="ARBA00004586"/>
    </source>
</evidence>
<dbReference type="Pfam" id="PF00534">
    <property type="entry name" value="Glycos_transf_1"/>
    <property type="match status" value="1"/>
</dbReference>
<dbReference type="InterPro" id="IPR001296">
    <property type="entry name" value="Glyco_trans_1"/>
</dbReference>
<evidence type="ECO:0000256" key="10">
    <source>
        <dbReference type="ARBA" id="ARBA00022824"/>
    </source>
</evidence>
<organism evidence="18 19">
    <name type="scientific">Geotrichum candidum</name>
    <name type="common">Oospora lactis</name>
    <name type="synonym">Dipodascus geotrichum</name>
    <dbReference type="NCBI Taxonomy" id="1173061"/>
    <lineage>
        <taxon>Eukaryota</taxon>
        <taxon>Fungi</taxon>
        <taxon>Dikarya</taxon>
        <taxon>Ascomycota</taxon>
        <taxon>Saccharomycotina</taxon>
        <taxon>Dipodascomycetes</taxon>
        <taxon>Dipodascales</taxon>
        <taxon>Dipodascaceae</taxon>
        <taxon>Geotrichum</taxon>
    </lineage>
</organism>
<evidence type="ECO:0000259" key="17">
    <source>
        <dbReference type="Pfam" id="PF13439"/>
    </source>
</evidence>
<dbReference type="STRING" id="1173061.A0A0J9XLB6"/>
<evidence type="ECO:0000256" key="14">
    <source>
        <dbReference type="ARBA" id="ARBA00045104"/>
    </source>
</evidence>
<accession>A0A0J9XLB6</accession>
<comment type="subcellular location">
    <subcellularLocation>
        <location evidence="2 15">Endoplasmic reticulum membrane</location>
    </subcellularLocation>
</comment>
<evidence type="ECO:0000256" key="7">
    <source>
        <dbReference type="ARBA" id="ARBA00022676"/>
    </source>
</evidence>
<dbReference type="Proteomes" id="UP000242525">
    <property type="component" value="Unassembled WGS sequence"/>
</dbReference>
<dbReference type="AlphaFoldDB" id="A0A0J9XLB6"/>
<keyword evidence="7 15" id="KW-0328">Glycosyltransferase</keyword>
<evidence type="ECO:0000256" key="8">
    <source>
        <dbReference type="ARBA" id="ARBA00022679"/>
    </source>
</evidence>
<evidence type="ECO:0000259" key="16">
    <source>
        <dbReference type="Pfam" id="PF00534"/>
    </source>
</evidence>
<dbReference type="EC" id="2.4.1.257" evidence="4 15"/>
<dbReference type="EC" id="2.4.1.132" evidence="5 15"/>
<dbReference type="PANTHER" id="PTHR45918">
    <property type="entry name" value="ALPHA-1,3/1,6-MANNOSYLTRANSFERASE ALG2"/>
    <property type="match status" value="1"/>
</dbReference>
<evidence type="ECO:0000256" key="12">
    <source>
        <dbReference type="ARBA" id="ARBA00023136"/>
    </source>
</evidence>
<evidence type="ECO:0000256" key="11">
    <source>
        <dbReference type="ARBA" id="ARBA00022989"/>
    </source>
</evidence>
<feature type="domain" description="Glycosyl transferase family 1" evidence="16">
    <location>
        <begin position="204"/>
        <end position="400"/>
    </location>
</feature>
<comment type="catalytic activity">
    <reaction evidence="14 15">
        <text>an alpha-D-Man-(1-&gt;3)-beta-D-Man-(1-&gt;4)-beta-D-GlcNAc-(1-&gt;4)-alpha-D-GlcNAc-diphospho-di-trans,poly-cis-dolichol + GDP-alpha-D-mannose = an alpha-D-Man-(1-&gt;3)-[alpha-D-Man-(1-&gt;6)]-beta-D-Man-(1-&gt;4)-beta-D-GlcNAc-(1-&gt;4)-alpha-D-GlcNAc-diphospho-di-trans,poly-cis-dolichol + GDP + H(+)</text>
        <dbReference type="Rhea" id="RHEA:29519"/>
        <dbReference type="Rhea" id="RHEA-COMP:19513"/>
        <dbReference type="Rhea" id="RHEA-COMP:19515"/>
        <dbReference type="ChEBI" id="CHEBI:15378"/>
        <dbReference type="ChEBI" id="CHEBI:57527"/>
        <dbReference type="ChEBI" id="CHEBI:58189"/>
        <dbReference type="ChEBI" id="CHEBI:132510"/>
        <dbReference type="ChEBI" id="CHEBI:132511"/>
        <dbReference type="EC" id="2.4.1.257"/>
    </reaction>
    <physiologicalReaction direction="left-to-right" evidence="14 15">
        <dbReference type="Rhea" id="RHEA:29520"/>
    </physiologicalReaction>
</comment>
<evidence type="ECO:0000256" key="15">
    <source>
        <dbReference type="RuleBase" id="RU367136"/>
    </source>
</evidence>
<comment type="pathway">
    <text evidence="3 15">Protein modification; protein glycosylation.</text>
</comment>
<dbReference type="Pfam" id="PF13439">
    <property type="entry name" value="Glyco_transf_4"/>
    <property type="match status" value="1"/>
</dbReference>
<dbReference type="CDD" id="cd03805">
    <property type="entry name" value="GT4_ALG2-like"/>
    <property type="match status" value="1"/>
</dbReference>
<protein>
    <recommendedName>
        <fullName evidence="6 15">Alpha-1,3/1,6-mannosyltransferase ALG2</fullName>
        <ecNumber evidence="5 15">2.4.1.132</ecNumber>
        <ecNumber evidence="4 15">2.4.1.257</ecNumber>
    </recommendedName>
    <alternativeName>
        <fullName evidence="15">GDP-Man:Man(1)GlcNAc(2)-PP-Dol alpha-1,3-mannosyltransferase</fullName>
    </alternativeName>
</protein>
<comment type="similarity">
    <text evidence="15">Belongs to the glycosyltransferase group 1 family.</text>
</comment>
<keyword evidence="9 15" id="KW-0812">Transmembrane</keyword>
<comment type="function">
    <text evidence="1 15">Mannosylates Man(2)GlcNAc(2)-dolichol diphosphate and Man(1)GlcNAc(2)-dolichol diphosphate to form Man(3)GlcNAc(2)-dolichol diphosphate.</text>
</comment>
<sequence length="464" mass="51616">MKIAFIHPDLGIGGAERLVIDAALGLQQLGHFVTIYTSHFDPKRAFDEVRDGTIKVKVLGNTLVPRNISGKFSIVCAMLRQLHLLYCLKNSEEGSAYDVFIVDQLSICVPFLRQYLPKGKILFYGHFPDKLLADHESIIKKIYRAPFDWLEQWSTGLSDVIVVNSKFTKSVYREAFPKITVDPEVLYPCVNTKEALAADSEIAGPFPKNSYVLSVNRFEPHKNIRLALEAFAKAIEDVPANEIAAGKYKLVLAGGYDPRLEWNVSYLTLLRTICDKLGLANTTVWPADGEDALATPSVQKSTVIFLPSVADSIKKKLMANAALLTYTPNNEHFGIVPLEAMLVGTPVLATNTGGPLETIVHGKTGWNYPGTVEKWAPAIKYALFEMPPAERTAMSAHARERVFSQFSETQMAREFEKYSQQAVATVRDPKKGDLRVLETLALIILAIVPLVLFVFIQLLKNSYK</sequence>
<evidence type="ECO:0000313" key="19">
    <source>
        <dbReference type="Proteomes" id="UP000242525"/>
    </source>
</evidence>
<comment type="catalytic activity">
    <reaction evidence="13 15">
        <text>a beta-D-Man-(1-&gt;4)-beta-D-GlcNAc-(1-&gt;4)-alpha-D-GlcNAc-diphospho-di-trans,poly-cis-dolichol + GDP-alpha-D-mannose = an alpha-D-Man-(1-&gt;3)-beta-D-Man-(1-&gt;4)-beta-D-GlcNAc-(1-&gt;4)-alpha-D-GlcNAc-diphospho-di-trans,poly-cis-dolichol + GDP + H(+)</text>
        <dbReference type="Rhea" id="RHEA:29515"/>
        <dbReference type="Rhea" id="RHEA-COMP:19511"/>
        <dbReference type="Rhea" id="RHEA-COMP:19513"/>
        <dbReference type="ChEBI" id="CHEBI:15378"/>
        <dbReference type="ChEBI" id="CHEBI:57527"/>
        <dbReference type="ChEBI" id="CHEBI:58189"/>
        <dbReference type="ChEBI" id="CHEBI:58472"/>
        <dbReference type="ChEBI" id="CHEBI:132510"/>
        <dbReference type="EC" id="2.4.1.132"/>
    </reaction>
    <physiologicalReaction direction="left-to-right" evidence="13 15">
        <dbReference type="Rhea" id="RHEA:29516"/>
    </physiologicalReaction>
</comment>
<evidence type="ECO:0000256" key="3">
    <source>
        <dbReference type="ARBA" id="ARBA00004922"/>
    </source>
</evidence>
<dbReference type="GO" id="GO:0004378">
    <property type="term" value="F:GDP-Man:Man(1)GlcNAc(2)-PP-Dol alpha-1,3-mannosyltransferase activity"/>
    <property type="evidence" value="ECO:0007669"/>
    <property type="project" value="UniProtKB-UniRule"/>
</dbReference>
<evidence type="ECO:0000256" key="6">
    <source>
        <dbReference type="ARBA" id="ARBA00019218"/>
    </source>
</evidence>
<dbReference type="UniPathway" id="UPA00378"/>
<comment type="caution">
    <text evidence="18">The sequence shown here is derived from an EMBL/GenBank/DDBJ whole genome shotgun (WGS) entry which is preliminary data.</text>
</comment>
<keyword evidence="19" id="KW-1185">Reference proteome</keyword>
<feature type="domain" description="Glycosyltransferase subfamily 4-like N-terminal" evidence="17">
    <location>
        <begin position="12"/>
        <end position="193"/>
    </location>
</feature>
<keyword evidence="10 15" id="KW-0256">Endoplasmic reticulum</keyword>
<dbReference type="GO" id="GO:0005789">
    <property type="term" value="C:endoplasmic reticulum membrane"/>
    <property type="evidence" value="ECO:0007669"/>
    <property type="project" value="UniProtKB-SubCell"/>
</dbReference>
<evidence type="ECO:0000256" key="5">
    <source>
        <dbReference type="ARBA" id="ARBA00012649"/>
    </source>
</evidence>
<evidence type="ECO:0000313" key="18">
    <source>
        <dbReference type="EMBL" id="CDO57944.1"/>
    </source>
</evidence>
<dbReference type="SUPFAM" id="SSF53756">
    <property type="entry name" value="UDP-Glycosyltransferase/glycogen phosphorylase"/>
    <property type="match status" value="1"/>
</dbReference>